<dbReference type="Gene3D" id="2.60.120.260">
    <property type="entry name" value="Galactose-binding domain-like"/>
    <property type="match status" value="1"/>
</dbReference>
<dbReference type="SUPFAM" id="SSF49785">
    <property type="entry name" value="Galactose-binding domain-like"/>
    <property type="match status" value="1"/>
</dbReference>
<gene>
    <name evidence="2" type="ORF">SBA1_630077</name>
</gene>
<organism evidence="2 3">
    <name type="scientific">Candidatus Sulfotelmatobacter kueseliae</name>
    <dbReference type="NCBI Taxonomy" id="2042962"/>
    <lineage>
        <taxon>Bacteria</taxon>
        <taxon>Pseudomonadati</taxon>
        <taxon>Acidobacteriota</taxon>
        <taxon>Terriglobia</taxon>
        <taxon>Terriglobales</taxon>
        <taxon>Candidatus Korobacteraceae</taxon>
        <taxon>Candidatus Sulfotelmatobacter</taxon>
    </lineage>
</organism>
<sequence>MLNIQMHLTSWIFPKGHRIRLAVSNALWPMMWPTPYPMITSLTLGGDTGSRLVLPMLPAKGASPTPFSSPQPSEARAGIRSTGASWPGEWILQRDEGRQKATVGWKGKSETEYPWGKGTYHEQLTYDADDAHPALSSVRGEAELIYELNGRELTWQGHLSVTSDEKNFFYKYTRELLKDGQMLKQQTWEEAIPRDHQ</sequence>
<dbReference type="AlphaFoldDB" id="A0A2U3L2M9"/>
<evidence type="ECO:0000313" key="2">
    <source>
        <dbReference type="EMBL" id="SPF46128.1"/>
    </source>
</evidence>
<protein>
    <submittedName>
        <fullName evidence="2">Peptidase S15</fullName>
    </submittedName>
</protein>
<dbReference type="InterPro" id="IPR008979">
    <property type="entry name" value="Galactose-bd-like_sf"/>
</dbReference>
<dbReference type="Proteomes" id="UP000238701">
    <property type="component" value="Unassembled WGS sequence"/>
</dbReference>
<evidence type="ECO:0000256" key="1">
    <source>
        <dbReference type="SAM" id="MobiDB-lite"/>
    </source>
</evidence>
<reference evidence="3" key="1">
    <citation type="submission" date="2018-02" db="EMBL/GenBank/DDBJ databases">
        <authorList>
            <person name="Hausmann B."/>
        </authorList>
    </citation>
    <scope>NUCLEOTIDE SEQUENCE [LARGE SCALE GENOMIC DNA]</scope>
    <source>
        <strain evidence="3">Peat soil MAG SbA1</strain>
    </source>
</reference>
<accession>A0A2U3L2M9</accession>
<name>A0A2U3L2M9_9BACT</name>
<feature type="region of interest" description="Disordered" evidence="1">
    <location>
        <begin position="61"/>
        <end position="81"/>
    </location>
</feature>
<proteinExistence type="predicted"/>
<evidence type="ECO:0000313" key="3">
    <source>
        <dbReference type="Proteomes" id="UP000238701"/>
    </source>
</evidence>
<dbReference type="EMBL" id="OMOD01000159">
    <property type="protein sequence ID" value="SPF46128.1"/>
    <property type="molecule type" value="Genomic_DNA"/>
</dbReference>